<feature type="chain" id="PRO_5046909820" evidence="1">
    <location>
        <begin position="28"/>
        <end position="189"/>
    </location>
</feature>
<sequence length="189" mass="20913">MQGTSLWFSGRILWLALFIISAAGCSAAPVSEQGQPAEGEVSLTESGLTLQPVSLYGDPDMALGAVWQAQDTALLVCDQQVRRPQSQKPLVLYLDGELEYLSYAGEAGGGCFHYRADSAQLRRIAVSKTAILRLFFEREVYEHRISGTVSDYFSRPRFYGPQSRILEFVERLPLDGQLLKTSANQFVEG</sequence>
<evidence type="ECO:0000313" key="3">
    <source>
        <dbReference type="Proteomes" id="UP001595722"/>
    </source>
</evidence>
<name>A0ABV7VSJ6_9GAMM</name>
<comment type="caution">
    <text evidence="2">The sequence shown here is derived from an EMBL/GenBank/DDBJ whole genome shotgun (WGS) entry which is preliminary data.</text>
</comment>
<proteinExistence type="predicted"/>
<accession>A0ABV7VSJ6</accession>
<feature type="signal peptide" evidence="1">
    <location>
        <begin position="1"/>
        <end position="27"/>
    </location>
</feature>
<dbReference type="EMBL" id="JBHRYB010000005">
    <property type="protein sequence ID" value="MFC3679837.1"/>
    <property type="molecule type" value="Genomic_DNA"/>
</dbReference>
<keyword evidence="3" id="KW-1185">Reference proteome</keyword>
<keyword evidence="1" id="KW-0732">Signal</keyword>
<dbReference type="Proteomes" id="UP001595722">
    <property type="component" value="Unassembled WGS sequence"/>
</dbReference>
<organism evidence="2 3">
    <name type="scientific">Bacterioplanoides pacificum</name>
    <dbReference type="NCBI Taxonomy" id="1171596"/>
    <lineage>
        <taxon>Bacteria</taxon>
        <taxon>Pseudomonadati</taxon>
        <taxon>Pseudomonadota</taxon>
        <taxon>Gammaproteobacteria</taxon>
        <taxon>Oceanospirillales</taxon>
        <taxon>Oceanospirillaceae</taxon>
        <taxon>Bacterioplanoides</taxon>
    </lineage>
</organism>
<dbReference type="RefSeq" id="WP_376865627.1">
    <property type="nucleotide sequence ID" value="NZ_JBHRYB010000005.1"/>
</dbReference>
<evidence type="ECO:0000313" key="2">
    <source>
        <dbReference type="EMBL" id="MFC3679837.1"/>
    </source>
</evidence>
<protein>
    <submittedName>
        <fullName evidence="2">Uncharacterized protein</fullName>
    </submittedName>
</protein>
<reference evidence="3" key="1">
    <citation type="journal article" date="2019" name="Int. J. Syst. Evol. Microbiol.">
        <title>The Global Catalogue of Microorganisms (GCM) 10K type strain sequencing project: providing services to taxonomists for standard genome sequencing and annotation.</title>
        <authorList>
            <consortium name="The Broad Institute Genomics Platform"/>
            <consortium name="The Broad Institute Genome Sequencing Center for Infectious Disease"/>
            <person name="Wu L."/>
            <person name="Ma J."/>
        </authorList>
    </citation>
    <scope>NUCLEOTIDE SEQUENCE [LARGE SCALE GENOMIC DNA]</scope>
    <source>
        <strain evidence="3">KCTC 42424</strain>
    </source>
</reference>
<evidence type="ECO:0000256" key="1">
    <source>
        <dbReference type="SAM" id="SignalP"/>
    </source>
</evidence>
<gene>
    <name evidence="2" type="ORF">ACFOMG_06895</name>
</gene>